<dbReference type="SUPFAM" id="SSF47565">
    <property type="entry name" value="Insect pheromone/odorant-binding proteins"/>
    <property type="match status" value="1"/>
</dbReference>
<dbReference type="EMBL" id="CVRI01000051">
    <property type="protein sequence ID" value="CRK99542.1"/>
    <property type="molecule type" value="Genomic_DNA"/>
</dbReference>
<dbReference type="GO" id="GO:0006367">
    <property type="term" value="P:transcription initiation at RNA polymerase II promoter"/>
    <property type="evidence" value="ECO:0007669"/>
    <property type="project" value="InterPro"/>
</dbReference>
<dbReference type="SUPFAM" id="SSF50494">
    <property type="entry name" value="Trypsin-like serine proteases"/>
    <property type="match status" value="2"/>
</dbReference>
<dbReference type="SUPFAM" id="SSF50916">
    <property type="entry name" value="Rap30/74 interaction domains"/>
    <property type="match status" value="1"/>
</dbReference>
<evidence type="ECO:0000256" key="6">
    <source>
        <dbReference type="ARBA" id="ARBA00023015"/>
    </source>
</evidence>
<keyword evidence="6" id="KW-0805">Transcription regulation</keyword>
<dbReference type="PANTHER" id="PTHR24252">
    <property type="entry name" value="ACROSIN-RELATED"/>
    <property type="match status" value="1"/>
</dbReference>
<keyword evidence="5" id="KW-0964">Secreted</keyword>
<dbReference type="SMART" id="SM00020">
    <property type="entry name" value="Tryp_SPc"/>
    <property type="match status" value="2"/>
</dbReference>
<evidence type="ECO:0000256" key="4">
    <source>
        <dbReference type="ARBA" id="ARBA00020812"/>
    </source>
</evidence>
<comment type="similarity">
    <text evidence="11">Belongs to the peptidase S1 family. CLIP subfamily.</text>
</comment>
<evidence type="ECO:0000256" key="13">
    <source>
        <dbReference type="ARBA" id="ARBA00031523"/>
    </source>
</evidence>
<dbReference type="GO" id="GO:0006508">
    <property type="term" value="P:proteolysis"/>
    <property type="evidence" value="ECO:0007669"/>
    <property type="project" value="InterPro"/>
</dbReference>
<evidence type="ECO:0000256" key="2">
    <source>
        <dbReference type="ARBA" id="ARBA00004613"/>
    </source>
</evidence>
<dbReference type="Pfam" id="PF01395">
    <property type="entry name" value="PBP_GOBP"/>
    <property type="match status" value="1"/>
</dbReference>
<dbReference type="InterPro" id="IPR031986">
    <property type="entry name" value="GD_N"/>
</dbReference>
<name>A0A1J1IKD7_9DIPT</name>
<evidence type="ECO:0000256" key="3">
    <source>
        <dbReference type="ARBA" id="ARBA00008098"/>
    </source>
</evidence>
<keyword evidence="7" id="KW-0238">DNA-binding</keyword>
<feature type="compositionally biased region" description="Low complexity" evidence="14">
    <location>
        <begin position="732"/>
        <end position="775"/>
    </location>
</feature>
<dbReference type="GO" id="GO:0003677">
    <property type="term" value="F:DNA binding"/>
    <property type="evidence" value="ECO:0007669"/>
    <property type="project" value="UniProtKB-KW"/>
</dbReference>
<feature type="compositionally biased region" description="Low complexity" evidence="14">
    <location>
        <begin position="1486"/>
        <end position="1496"/>
    </location>
</feature>
<reference evidence="16 17" key="1">
    <citation type="submission" date="2015-04" db="EMBL/GenBank/DDBJ databases">
        <authorList>
            <person name="Syromyatnikov M.Y."/>
            <person name="Popov V.N."/>
        </authorList>
    </citation>
    <scope>NUCLEOTIDE SEQUENCE [LARGE SCALE GENOMIC DNA]</scope>
</reference>
<evidence type="ECO:0000256" key="9">
    <source>
        <dbReference type="ARBA" id="ARBA00023163"/>
    </source>
</evidence>
<dbReference type="CDD" id="cd23992">
    <property type="entry name" value="PBP_GOBP"/>
    <property type="match status" value="1"/>
</dbReference>
<dbReference type="InterPro" id="IPR018114">
    <property type="entry name" value="TRYPSIN_HIS"/>
</dbReference>
<organism evidence="16 17">
    <name type="scientific">Clunio marinus</name>
    <dbReference type="NCBI Taxonomy" id="568069"/>
    <lineage>
        <taxon>Eukaryota</taxon>
        <taxon>Metazoa</taxon>
        <taxon>Ecdysozoa</taxon>
        <taxon>Arthropoda</taxon>
        <taxon>Hexapoda</taxon>
        <taxon>Insecta</taxon>
        <taxon>Pterygota</taxon>
        <taxon>Neoptera</taxon>
        <taxon>Endopterygota</taxon>
        <taxon>Diptera</taxon>
        <taxon>Nematocera</taxon>
        <taxon>Chironomoidea</taxon>
        <taxon>Chironomidae</taxon>
        <taxon>Clunio</taxon>
    </lineage>
</organism>
<evidence type="ECO:0000256" key="8">
    <source>
        <dbReference type="ARBA" id="ARBA00023157"/>
    </source>
</evidence>
<dbReference type="GO" id="GO:0005634">
    <property type="term" value="C:nucleus"/>
    <property type="evidence" value="ECO:0007669"/>
    <property type="project" value="UniProtKB-SubCell"/>
</dbReference>
<dbReference type="InterPro" id="IPR001314">
    <property type="entry name" value="Peptidase_S1A"/>
</dbReference>
<keyword evidence="17" id="KW-1185">Reference proteome</keyword>
<dbReference type="GO" id="GO:0005576">
    <property type="term" value="C:extracellular region"/>
    <property type="evidence" value="ECO:0007669"/>
    <property type="project" value="UniProtKB-SubCell"/>
</dbReference>
<evidence type="ECO:0000256" key="12">
    <source>
        <dbReference type="ARBA" id="ARBA00025232"/>
    </source>
</evidence>
<dbReference type="InterPro" id="IPR001254">
    <property type="entry name" value="Trypsin_dom"/>
</dbReference>
<feature type="compositionally biased region" description="Basic and acidic residues" evidence="14">
    <location>
        <begin position="1248"/>
        <end position="1263"/>
    </location>
</feature>
<dbReference type="STRING" id="568069.A0A1J1IKD7"/>
<comment type="subcellular location">
    <subcellularLocation>
        <location evidence="1">Nucleus</location>
    </subcellularLocation>
    <subcellularLocation>
        <location evidence="2">Secreted</location>
    </subcellularLocation>
</comment>
<dbReference type="CDD" id="cd00190">
    <property type="entry name" value="Tryp_SPc"/>
    <property type="match status" value="2"/>
</dbReference>
<dbReference type="PROSITE" id="PS00134">
    <property type="entry name" value="TRYPSIN_HIS"/>
    <property type="match status" value="1"/>
</dbReference>
<dbReference type="GO" id="GO:0005549">
    <property type="term" value="F:odorant binding"/>
    <property type="evidence" value="ECO:0007669"/>
    <property type="project" value="InterPro"/>
</dbReference>
<dbReference type="Pfam" id="PF05793">
    <property type="entry name" value="TFIIF_alpha"/>
    <property type="match status" value="1"/>
</dbReference>
<dbReference type="Proteomes" id="UP000183832">
    <property type="component" value="Unassembled WGS sequence"/>
</dbReference>
<dbReference type="CDD" id="cd00240">
    <property type="entry name" value="TFIIFa"/>
    <property type="match status" value="1"/>
</dbReference>
<feature type="compositionally biased region" description="Acidic residues" evidence="14">
    <location>
        <begin position="1373"/>
        <end position="1390"/>
    </location>
</feature>
<feature type="region of interest" description="Disordered" evidence="14">
    <location>
        <begin position="711"/>
        <end position="796"/>
    </location>
</feature>
<feature type="compositionally biased region" description="Basic and acidic residues" evidence="14">
    <location>
        <begin position="1350"/>
        <end position="1372"/>
    </location>
</feature>
<comment type="similarity">
    <text evidence="3">Belongs to the PBP/GOBP family.</text>
</comment>
<evidence type="ECO:0000256" key="7">
    <source>
        <dbReference type="ARBA" id="ARBA00023125"/>
    </source>
</evidence>
<sequence>MGHLSFMSLFLIFGVVIYLELTLFSRLVSGAMTMPQMYKMMETMRTTCSAKFKVTHEEMDGLKVGKFDDNNKELKCYTFCVAQMAGTLSKKNEVSEKKSMAQIEKLLPEEIKEYMIGAVQACKDVQKDYKEPCDRTFYTSKYISNDYDDDNFIPLSSQFVTVPRVHISPCPETFRYAFNGNEWLGLIAIKAAPIGRPSKIKIILSIGFHLKSKYTGEISLTKERSRVIKDISKGLPIMYRIRFPIQNPIPKVTEIYYNDRLICMGQKDVGQFTTSITLDHTLYTGIASSSKVTKNANKRRQKSSPPVIFQPIPTKASKWTTDNKDVEFDKINFECGLSDYVIPKASGLIIDGRTASRGQFPWLAAYYHHGAGDNGFICGGSLISRKLVITAAHCIQVKKSNLRRKAEDSSFFIGKHNLESLQGEQNYILSNVEEFVIHPDWNINEDSYDADIAIAVLTRTIHPNKFIKPICIWETSSGYEDLIGRKGVVVGWGKTETNALSTTYPKWTEIPVKSLSKMSGLSANLCLFGATLCNIAVLDKDLFSSRGNAPPIGNGGLIHAATNIFGGIGGFLSGRGPPPPPVSRQSAAPHQSPCERKFQYVTDDRGREWEGIIKLKNINVNHDTVLEADFILPQGLPRRSYNGGIKLVNGINSVGQDLANGLPVLFEVNFASQNPVPKLIAIYKNNKRICSGPIDSQRGVSSFKVSYRLKAPRGPLSDKTDDNFNSEEELEPNQPDQPQQPNQPNQQRPQPQSPNQQRPQPQQPNQQGPQPQQPQFPIKRDDPSSSSSPQQVNQFQSDEAVCGIPVAGFTQSLVIGGQSAGRGEWPWLIAFYRSASGNLEFICGASLISSGYSLTAAHCIQDKGKSSPMPPKEALLFAGKHNLIEWNEQGYVKKGAKKLIVHPDWKPNQVDYDGDIALIELASPIEYSKFIRPICLWDKSTQLADVVGKTGIVVGWGKNDEGKLNTDFPKKVNVPIVSDGQCLRTHEAFVHITSNRTFCAGGRKGEGPCQGDSGGGLVLKEGRKWYLRGIVSASLRDGTSCDISSAPGSSTTNVQPVITEYSIRVPKANKNKHHVMRFNYNLNVDFSQWRTVKMERENNQREFKSFDNEDMPKFGAGSEYNRDQKEEARRKKFGIIAKKYNPDNQPWILKVGSGSKSGKKFRGIREGGVSENAAHFVFTQTKDGSIEAFPLNEWYNFQPIQRYKALTAEEAEEEFGRRKKCVNMWSMKMRMKLKNKDDDDVAEVDPEDVKAVKGSKSEKKKLQISEMDEWMDSDDMSSSDDEADGDKKRDAEDSDNDSKSKQKKEKLQNQKKKKKKNDVDDEAFEESDDGDEEGRERDYISDSSESESEPETKANKELKSVAEEDALRKLLTSDEESDEEKSENNENDSDDDKKKKPEDAVKETDAKAEKSKERKKEDKTTKMQKFVDAMNQGPNTGNASDFSSDSDEADNEKKVSKKKKTPEKSSRSESTANNVAGIKRKPDVLNNSDNSNSSQSTPVKKLKTEAASLGSSTSFAPFSSSRDSLGNTEEAVRRYLMRKPMTTTELLKKIQMNQSLFVGILCIWFTVNGQLSLKNDLKSKFLIPTTVPVFPNSEVASCSCAVFLSGQFKKGSSEQPRGVPALIQETEYKFPCSASGTKSCINKCLESIVKHLPNSPAIICGTIDRDCHRERAYLWTQNCNGTKWINSNLSAGREFCCKSGEPVGCLDLHKI</sequence>
<keyword evidence="10" id="KW-0539">Nucleus</keyword>
<evidence type="ECO:0000256" key="14">
    <source>
        <dbReference type="SAM" id="MobiDB-lite"/>
    </source>
</evidence>
<dbReference type="GO" id="GO:0004252">
    <property type="term" value="F:serine-type endopeptidase activity"/>
    <property type="evidence" value="ECO:0007669"/>
    <property type="project" value="InterPro"/>
</dbReference>
<evidence type="ECO:0000256" key="10">
    <source>
        <dbReference type="ARBA" id="ARBA00023242"/>
    </source>
</evidence>
<dbReference type="Gene3D" id="1.10.238.20">
    <property type="entry name" value="Pheromone/general odorant binding protein domain"/>
    <property type="match status" value="1"/>
</dbReference>
<dbReference type="InterPro" id="IPR043504">
    <property type="entry name" value="Peptidase_S1_PA_chymotrypsin"/>
</dbReference>
<evidence type="ECO:0000256" key="5">
    <source>
        <dbReference type="ARBA" id="ARBA00022525"/>
    </source>
</evidence>
<feature type="compositionally biased region" description="Basic and acidic residues" evidence="14">
    <location>
        <begin position="1285"/>
        <end position="1308"/>
    </location>
</feature>
<feature type="compositionally biased region" description="Low complexity" evidence="14">
    <location>
        <begin position="784"/>
        <end position="796"/>
    </location>
</feature>
<feature type="compositionally biased region" description="Acidic residues" evidence="14">
    <location>
        <begin position="1266"/>
        <end position="1284"/>
    </location>
</feature>
<dbReference type="InterPro" id="IPR011039">
    <property type="entry name" value="TFIIF_interaction"/>
</dbReference>
<feature type="compositionally biased region" description="Acidic residues" evidence="14">
    <location>
        <begin position="1319"/>
        <end position="1333"/>
    </location>
</feature>
<dbReference type="OrthoDB" id="76676at2759"/>
<evidence type="ECO:0000313" key="17">
    <source>
        <dbReference type="Proteomes" id="UP000183832"/>
    </source>
</evidence>
<gene>
    <name evidence="16" type="ORF">CLUMA_CG012860</name>
</gene>
<evidence type="ECO:0000313" key="16">
    <source>
        <dbReference type="EMBL" id="CRK99542.1"/>
    </source>
</evidence>
<keyword evidence="8" id="KW-1015">Disulfide bond</keyword>
<comment type="function">
    <text evidence="12">TFIIF is a general transcription initiation factor that binds to RNA polymerase II and helps to recruit it to the initiation complex in collaboration with TFIIB. It promotes transcription elongation.</text>
</comment>
<evidence type="ECO:0000256" key="11">
    <source>
        <dbReference type="ARBA" id="ARBA00024195"/>
    </source>
</evidence>
<dbReference type="SMART" id="SM00708">
    <property type="entry name" value="PhBP"/>
    <property type="match status" value="1"/>
</dbReference>
<dbReference type="InterPro" id="IPR009003">
    <property type="entry name" value="Peptidase_S1_PA"/>
</dbReference>
<accession>A0A1J1IKD7</accession>
<dbReference type="SUPFAM" id="SSF46785">
    <property type="entry name" value="Winged helix' DNA-binding domain"/>
    <property type="match status" value="1"/>
</dbReference>
<dbReference type="GO" id="GO:0032968">
    <property type="term" value="P:positive regulation of transcription elongation by RNA polymerase II"/>
    <property type="evidence" value="ECO:0007669"/>
    <property type="project" value="InterPro"/>
</dbReference>
<dbReference type="Pfam" id="PF16030">
    <property type="entry name" value="GD_N"/>
    <property type="match status" value="2"/>
</dbReference>
<dbReference type="Pfam" id="PF00089">
    <property type="entry name" value="Trypsin"/>
    <property type="match status" value="2"/>
</dbReference>
<dbReference type="InterPro" id="IPR008851">
    <property type="entry name" value="TFIIF-alpha"/>
</dbReference>
<dbReference type="InterPro" id="IPR036388">
    <property type="entry name" value="WH-like_DNA-bd_sf"/>
</dbReference>
<dbReference type="InterPro" id="IPR036728">
    <property type="entry name" value="PBP_GOBP_sf"/>
</dbReference>
<dbReference type="PROSITE" id="PS50240">
    <property type="entry name" value="TRYPSIN_DOM"/>
    <property type="match status" value="2"/>
</dbReference>
<feature type="domain" description="Peptidase S1" evidence="15">
    <location>
        <begin position="814"/>
        <end position="1095"/>
    </location>
</feature>
<dbReference type="Gene3D" id="1.10.10.10">
    <property type="entry name" value="Winged helix-like DNA-binding domain superfamily/Winged helix DNA-binding domain"/>
    <property type="match status" value="1"/>
</dbReference>
<evidence type="ECO:0000256" key="1">
    <source>
        <dbReference type="ARBA" id="ARBA00004123"/>
    </source>
</evidence>
<keyword evidence="9" id="KW-0804">Transcription</keyword>
<protein>
    <recommendedName>
        <fullName evidence="4">General transcription factor IIF subunit 1</fullName>
    </recommendedName>
    <alternativeName>
        <fullName evidence="13">Transcription initiation factor IIF subunit alpha</fullName>
    </alternativeName>
</protein>
<dbReference type="InterPro" id="IPR036390">
    <property type="entry name" value="WH_DNA-bd_sf"/>
</dbReference>
<evidence type="ECO:0000259" key="15">
    <source>
        <dbReference type="PROSITE" id="PS50240"/>
    </source>
</evidence>
<dbReference type="PRINTS" id="PR00722">
    <property type="entry name" value="CHYMOTRYPSIN"/>
</dbReference>
<feature type="domain" description="Peptidase S1" evidence="15">
    <location>
        <begin position="349"/>
        <end position="609"/>
    </location>
</feature>
<feature type="compositionally biased region" description="Basic and acidic residues" evidence="14">
    <location>
        <begin position="1391"/>
        <end position="1421"/>
    </location>
</feature>
<feature type="region of interest" description="Disordered" evidence="14">
    <location>
        <begin position="1248"/>
        <end position="1505"/>
    </location>
</feature>
<dbReference type="PANTHER" id="PTHR24252:SF7">
    <property type="entry name" value="HYALIN"/>
    <property type="match status" value="1"/>
</dbReference>
<dbReference type="InterPro" id="IPR006170">
    <property type="entry name" value="PBP/GOBP"/>
</dbReference>
<dbReference type="Gene3D" id="2.40.10.10">
    <property type="entry name" value="Trypsin-like serine proteases"/>
    <property type="match status" value="3"/>
</dbReference>
<proteinExistence type="inferred from homology"/>